<dbReference type="GO" id="GO:0140013">
    <property type="term" value="P:meiotic nuclear division"/>
    <property type="evidence" value="ECO:0007669"/>
    <property type="project" value="TreeGrafter"/>
</dbReference>
<comment type="subcellular location">
    <subcellularLocation>
        <location evidence="2">Chromosome</location>
    </subcellularLocation>
    <subcellularLocation>
        <location evidence="1">Nucleus</location>
    </subcellularLocation>
</comment>
<dbReference type="CTD" id="221711"/>
<feature type="compositionally biased region" description="Acidic residues" evidence="6">
    <location>
        <begin position="854"/>
        <end position="863"/>
    </location>
</feature>
<evidence type="ECO:0000256" key="5">
    <source>
        <dbReference type="ARBA" id="ARBA00023242"/>
    </source>
</evidence>
<dbReference type="PANTHER" id="PTHR15607">
    <property type="entry name" value="SYNAPTONEMAL COMPLEX PROTEIN-RELATED"/>
    <property type="match status" value="1"/>
</dbReference>
<evidence type="ECO:0000256" key="3">
    <source>
        <dbReference type="ARBA" id="ARBA00007960"/>
    </source>
</evidence>
<dbReference type="GeneID" id="117353908"/>
<dbReference type="GO" id="GO:0000779">
    <property type="term" value="C:condensed chromosome, centromeric region"/>
    <property type="evidence" value="ECO:0007669"/>
    <property type="project" value="TreeGrafter"/>
</dbReference>
<dbReference type="InterPro" id="IPR040560">
    <property type="entry name" value="SYCP2_SLD"/>
</dbReference>
<organism evidence="9 10">
    <name type="scientific">Geotrypetes seraphini</name>
    <name type="common">Gaboon caecilian</name>
    <name type="synonym">Caecilia seraphini</name>
    <dbReference type="NCBI Taxonomy" id="260995"/>
    <lineage>
        <taxon>Eukaryota</taxon>
        <taxon>Metazoa</taxon>
        <taxon>Chordata</taxon>
        <taxon>Craniata</taxon>
        <taxon>Vertebrata</taxon>
        <taxon>Euteleostomi</taxon>
        <taxon>Amphibia</taxon>
        <taxon>Gymnophiona</taxon>
        <taxon>Geotrypetes</taxon>
    </lineage>
</organism>
<accession>A0A6P8PB17</accession>
<evidence type="ECO:0000259" key="7">
    <source>
        <dbReference type="Pfam" id="PF18581"/>
    </source>
</evidence>
<dbReference type="GO" id="GO:0000800">
    <property type="term" value="C:lateral element"/>
    <property type="evidence" value="ECO:0007669"/>
    <property type="project" value="TreeGrafter"/>
</dbReference>
<feature type="compositionally biased region" description="Polar residues" evidence="6">
    <location>
        <begin position="841"/>
        <end position="851"/>
    </location>
</feature>
<gene>
    <name evidence="10" type="primary">SYCP2L</name>
</gene>
<protein>
    <submittedName>
        <fullName evidence="10">Synaptonemal complex protein 2-like isoform X1</fullName>
    </submittedName>
</protein>
<feature type="region of interest" description="Disordered" evidence="6">
    <location>
        <begin position="547"/>
        <end position="588"/>
    </location>
</feature>
<feature type="compositionally biased region" description="Polar residues" evidence="6">
    <location>
        <begin position="549"/>
        <end position="559"/>
    </location>
</feature>
<evidence type="ECO:0000256" key="4">
    <source>
        <dbReference type="ARBA" id="ARBA00022454"/>
    </source>
</evidence>
<feature type="compositionally biased region" description="Basic and acidic residues" evidence="6">
    <location>
        <begin position="652"/>
        <end position="663"/>
    </location>
</feature>
<reference evidence="10" key="1">
    <citation type="submission" date="2025-08" db="UniProtKB">
        <authorList>
            <consortium name="RefSeq"/>
        </authorList>
    </citation>
    <scope>IDENTIFICATION</scope>
</reference>
<keyword evidence="4" id="KW-0158">Chromosome</keyword>
<feature type="domain" description="Synaptonemal complex protein 2 Spt16M-like" evidence="8">
    <location>
        <begin position="297"/>
        <end position="408"/>
    </location>
</feature>
<evidence type="ECO:0000256" key="1">
    <source>
        <dbReference type="ARBA" id="ARBA00004123"/>
    </source>
</evidence>
<dbReference type="RefSeq" id="XP_033786317.1">
    <property type="nucleotide sequence ID" value="XM_033930426.1"/>
</dbReference>
<dbReference type="Proteomes" id="UP000515159">
    <property type="component" value="Chromosome 2"/>
</dbReference>
<feature type="region of interest" description="Disordered" evidence="6">
    <location>
        <begin position="605"/>
        <end position="625"/>
    </location>
</feature>
<dbReference type="InParanoid" id="A0A6P8PB17"/>
<feature type="region of interest" description="Disordered" evidence="6">
    <location>
        <begin position="799"/>
        <end position="863"/>
    </location>
</feature>
<dbReference type="InterPro" id="IPR041322">
    <property type="entry name" value="SYCP2_ARLD"/>
</dbReference>
<name>A0A6P8PB17_GEOSA</name>
<evidence type="ECO:0000259" key="8">
    <source>
        <dbReference type="Pfam" id="PF18584"/>
    </source>
</evidence>
<sequence>MSEEESQHPSTEITESMVPNKEFFAYSTIDCLESLIIDAFKGKGFQRIGELFKKKETWPSQKCSKLQLNQLDRLVNKEMDKNDFGNVAYLMKCIQHFFKGGLEEESTLIQQGLVPKMVLWFERATEFLRVKGLSSNISLMSLIEDFYDTALVICKCSAGEGKKQLLDSFIVRLGLLVMQKDAAFSLRLEALRTLNAMLDSVPREDRKRFHLSEELCELTQDLARTILEAGDYDIQVAISEALCRMMIRKWRENLVDKWFADPYLAEAFREIKDKDFETDCRKFLNDLNSRLGDKRSVYTFPCITAFTNMDEVAKPADDKLEKFWIDFNVGSHSVTFYINNTEGPLWDSIRLGKELISNYNIQESDNCKIFSIYLEKLLSVNNKEITKIKIHFDAQLDILPIIKRVLGEEKMQKMTDDKEHANNSTVHEENTLKTLESTYAHWKKAQRPDQVDSLSDILSSQLSDQSAALKVSSGTTSTEKNTLVSESQINNTEAHKKLTATLPSAPHEPESRISTPVLPSAPQDPESKIFPLVILDEVIEIPAEETSDVQEIQEYSTKNNKQEKRNKKASPSKQTEARKKESFDFQNSPDSLIHETVLEAKTKKFTTKNTARRDNESLRKKRILSAPEMRQSVHYRKHLFSDTYGETGSSSHSERSWILEHQKRPLSKSADYSRRRPRTRSKLKVLPLSSESSPEEQKKKNAVNTSRYAPPIPQKGTKVHTKKLSVPGQELPGVSAFLTPGDSNIKSTEHLLDDFDALGGVSSPEYSGTVEKKWYIQNDRGSAQEIVLGAKRENSDLSAGSVFKKMKQPRREPGNEAPEMSLKPQKLFDSSERKKNRRPELSSSVEKSSAEVNEVFDDDQEEEPGESSIIAVFKRFTKDLKGKSWSRYKKMELRVQNDLKVSEQQVSTLLSQIHQYRLQKLDNFQKIVVKELKILEKESQELVDLEKNTVEFWKKQSITLNSFCDLQKQRLKSMSSHIEETVNTFEETVQQIAMVSILMHFPLNERNRFKEEEVLQHMEENLELSVTSNETA</sequence>
<evidence type="ECO:0000256" key="6">
    <source>
        <dbReference type="SAM" id="MobiDB-lite"/>
    </source>
</evidence>
<keyword evidence="5" id="KW-0539">Nucleus</keyword>
<proteinExistence type="inferred from homology"/>
<keyword evidence="9" id="KW-1185">Reference proteome</keyword>
<dbReference type="OrthoDB" id="10256849at2759"/>
<dbReference type="PANTHER" id="PTHR15607:SF14">
    <property type="entry name" value="SYNAPTONEMAL COMPLEX PROTEIN 2-LIKE"/>
    <property type="match status" value="1"/>
</dbReference>
<evidence type="ECO:0000313" key="9">
    <source>
        <dbReference type="Proteomes" id="UP000515159"/>
    </source>
</evidence>
<dbReference type="FunCoup" id="A0A6P8PB17">
    <property type="interactions" value="302"/>
</dbReference>
<feature type="compositionally biased region" description="Polar residues" evidence="6">
    <location>
        <begin position="472"/>
        <end position="492"/>
    </location>
</feature>
<dbReference type="InterPro" id="IPR024835">
    <property type="entry name" value="SYCP2-like"/>
</dbReference>
<dbReference type="Pfam" id="PF18584">
    <property type="entry name" value="SYCP2_SLD"/>
    <property type="match status" value="1"/>
</dbReference>
<comment type="similarity">
    <text evidence="3">Belongs to the SYCP2 family.</text>
</comment>
<dbReference type="KEGG" id="gsh:117353908"/>
<evidence type="ECO:0000313" key="10">
    <source>
        <dbReference type="RefSeq" id="XP_033786317.1"/>
    </source>
</evidence>
<dbReference type="Pfam" id="PF18581">
    <property type="entry name" value="SYCP2_ARLD"/>
    <property type="match status" value="1"/>
</dbReference>
<feature type="region of interest" description="Disordered" evidence="6">
    <location>
        <begin position="644"/>
        <end position="720"/>
    </location>
</feature>
<dbReference type="AlphaFoldDB" id="A0A6P8PB17"/>
<feature type="domain" description="Synaptonemal complex protein 2 armadillo-repeat-like" evidence="7">
    <location>
        <begin position="32"/>
        <end position="205"/>
    </location>
</feature>
<evidence type="ECO:0000256" key="2">
    <source>
        <dbReference type="ARBA" id="ARBA00004286"/>
    </source>
</evidence>
<feature type="region of interest" description="Disordered" evidence="6">
    <location>
        <begin position="470"/>
        <end position="525"/>
    </location>
</feature>